<organism evidence="2 3">
    <name type="scientific">Echria macrotheca</name>
    <dbReference type="NCBI Taxonomy" id="438768"/>
    <lineage>
        <taxon>Eukaryota</taxon>
        <taxon>Fungi</taxon>
        <taxon>Dikarya</taxon>
        <taxon>Ascomycota</taxon>
        <taxon>Pezizomycotina</taxon>
        <taxon>Sordariomycetes</taxon>
        <taxon>Sordariomycetidae</taxon>
        <taxon>Sordariales</taxon>
        <taxon>Schizotheciaceae</taxon>
        <taxon>Echria</taxon>
    </lineage>
</organism>
<dbReference type="Proteomes" id="UP001239445">
    <property type="component" value="Unassembled WGS sequence"/>
</dbReference>
<name>A0AAJ0FBX2_9PEZI</name>
<dbReference type="EMBL" id="MU839833">
    <property type="protein sequence ID" value="KAK1755595.1"/>
    <property type="molecule type" value="Genomic_DNA"/>
</dbReference>
<reference evidence="2" key="1">
    <citation type="submission" date="2023-06" db="EMBL/GenBank/DDBJ databases">
        <title>Genome-scale phylogeny and comparative genomics of the fungal order Sordariales.</title>
        <authorList>
            <consortium name="Lawrence Berkeley National Laboratory"/>
            <person name="Hensen N."/>
            <person name="Bonometti L."/>
            <person name="Westerberg I."/>
            <person name="Brannstrom I.O."/>
            <person name="Guillou S."/>
            <person name="Cros-Aarteil S."/>
            <person name="Calhoun S."/>
            <person name="Haridas S."/>
            <person name="Kuo A."/>
            <person name="Mondo S."/>
            <person name="Pangilinan J."/>
            <person name="Riley R."/>
            <person name="Labutti K."/>
            <person name="Andreopoulos B."/>
            <person name="Lipzen A."/>
            <person name="Chen C."/>
            <person name="Yanf M."/>
            <person name="Daum C."/>
            <person name="Ng V."/>
            <person name="Clum A."/>
            <person name="Steindorff A."/>
            <person name="Ohm R."/>
            <person name="Martin F."/>
            <person name="Silar P."/>
            <person name="Natvig D."/>
            <person name="Lalanne C."/>
            <person name="Gautier V."/>
            <person name="Ament-Velasquez S.L."/>
            <person name="Kruys A."/>
            <person name="Hutchinson M.I."/>
            <person name="Powell A.J."/>
            <person name="Barry K."/>
            <person name="Miller A.N."/>
            <person name="Grigoriev I.V."/>
            <person name="Debuchy R."/>
            <person name="Gladieux P."/>
            <person name="Thoren M.H."/>
            <person name="Johannesson H."/>
        </authorList>
    </citation>
    <scope>NUCLEOTIDE SEQUENCE</scope>
    <source>
        <strain evidence="2">PSN4</strain>
    </source>
</reference>
<feature type="region of interest" description="Disordered" evidence="1">
    <location>
        <begin position="112"/>
        <end position="134"/>
    </location>
</feature>
<sequence>MPTGQDATNTPPAIPLYHAPHGRGYKLLELPPELVTLLESDNPPTLTLHSTPTAAILKTPAGPNANAKTYSLRQKNTSNALMLLEPTDPADSNSTTGIRAIATVHETIELVPEEGEAPAPRARGKWHERFGKGR</sequence>
<keyword evidence="3" id="KW-1185">Reference proteome</keyword>
<comment type="caution">
    <text evidence="2">The sequence shown here is derived from an EMBL/GenBank/DDBJ whole genome shotgun (WGS) entry which is preliminary data.</text>
</comment>
<dbReference type="GO" id="GO:0031390">
    <property type="term" value="C:Ctf18 RFC-like complex"/>
    <property type="evidence" value="ECO:0007669"/>
    <property type="project" value="InterPro"/>
</dbReference>
<gene>
    <name evidence="2" type="ORF">QBC47DRAFT_380741</name>
</gene>
<dbReference type="InterPro" id="IPR019128">
    <property type="entry name" value="Dcc1"/>
</dbReference>
<evidence type="ECO:0000313" key="2">
    <source>
        <dbReference type="EMBL" id="KAK1755595.1"/>
    </source>
</evidence>
<proteinExistence type="predicted"/>
<dbReference type="Pfam" id="PF09724">
    <property type="entry name" value="Dcc1"/>
    <property type="match status" value="1"/>
</dbReference>
<dbReference type="GO" id="GO:0007064">
    <property type="term" value="P:mitotic sister chromatid cohesion"/>
    <property type="evidence" value="ECO:0007669"/>
    <property type="project" value="InterPro"/>
</dbReference>
<feature type="compositionally biased region" description="Basic and acidic residues" evidence="1">
    <location>
        <begin position="125"/>
        <end position="134"/>
    </location>
</feature>
<dbReference type="AlphaFoldDB" id="A0AAJ0FBX2"/>
<protein>
    <recommendedName>
        <fullName evidence="4">Sister chromatid cohesion protein DCC1</fullName>
    </recommendedName>
</protein>
<evidence type="ECO:0008006" key="4">
    <source>
        <dbReference type="Google" id="ProtNLM"/>
    </source>
</evidence>
<accession>A0AAJ0FBX2</accession>
<evidence type="ECO:0000313" key="3">
    <source>
        <dbReference type="Proteomes" id="UP001239445"/>
    </source>
</evidence>
<evidence type="ECO:0000256" key="1">
    <source>
        <dbReference type="SAM" id="MobiDB-lite"/>
    </source>
</evidence>